<accession>A0A9P0H307</accession>
<gene>
    <name evidence="8" type="ORF">NEZAVI_LOCUS2004</name>
</gene>
<dbReference type="SUPFAM" id="SSF53448">
    <property type="entry name" value="Nucleotide-diphospho-sugar transferases"/>
    <property type="match status" value="1"/>
</dbReference>
<dbReference type="PROSITE" id="PS51363">
    <property type="entry name" value="W2"/>
    <property type="match status" value="1"/>
</dbReference>
<dbReference type="FunFam" id="1.25.40.180:FF:000022">
    <property type="entry name" value="Translation initiation factor eIF-2B epsilon subunit"/>
    <property type="match status" value="1"/>
</dbReference>
<dbReference type="Gene3D" id="1.25.40.180">
    <property type="match status" value="1"/>
</dbReference>
<name>A0A9P0H307_NEZVI</name>
<dbReference type="PANTHER" id="PTHR45887">
    <property type="entry name" value="TRANSLATION INITIATION FACTOR EIF-2B SUBUNIT EPSILON"/>
    <property type="match status" value="1"/>
</dbReference>
<dbReference type="InterPro" id="IPR044123">
    <property type="entry name" value="W2_eIF2B_epsilon"/>
</dbReference>
<dbReference type="InterPro" id="IPR035543">
    <property type="entry name" value="eIF-2B_epsilon_N"/>
</dbReference>
<dbReference type="GO" id="GO:0003743">
    <property type="term" value="F:translation initiation factor activity"/>
    <property type="evidence" value="ECO:0007669"/>
    <property type="project" value="TreeGrafter"/>
</dbReference>
<dbReference type="GO" id="GO:0005851">
    <property type="term" value="C:eukaryotic translation initiation factor 2B complex"/>
    <property type="evidence" value="ECO:0007669"/>
    <property type="project" value="TreeGrafter"/>
</dbReference>
<dbReference type="OrthoDB" id="424572at2759"/>
<evidence type="ECO:0000259" key="7">
    <source>
        <dbReference type="PROSITE" id="PS51363"/>
    </source>
</evidence>
<comment type="subunit">
    <text evidence="6">Component of the translation initiation factor 2B (eIF2B) complex which is a heterodecamer of two sets of five different subunits: alpha, beta, gamma, delta and epsilon. Subunits alpha, beta and delta comprise a regulatory subcomplex and subunits epsilon and gamma comprise a catalytic subcomplex. Within the complex, the hexameric regulatory complex resides at the center, with the two heterodimeric catalytic subcomplexes bound on opposite sides.</text>
</comment>
<dbReference type="InterPro" id="IPR003307">
    <property type="entry name" value="W2_domain"/>
</dbReference>
<evidence type="ECO:0000256" key="1">
    <source>
        <dbReference type="ARBA" id="ARBA00004514"/>
    </source>
</evidence>
<dbReference type="Gene3D" id="3.90.550.10">
    <property type="entry name" value="Spore Coat Polysaccharide Biosynthesis Protein SpsA, Chain A"/>
    <property type="match status" value="1"/>
</dbReference>
<dbReference type="InterPro" id="IPR016024">
    <property type="entry name" value="ARM-type_fold"/>
</dbReference>
<dbReference type="GO" id="GO:0031369">
    <property type="term" value="F:translation initiation factor binding"/>
    <property type="evidence" value="ECO:0007669"/>
    <property type="project" value="InterPro"/>
</dbReference>
<dbReference type="CDD" id="cd04197">
    <property type="entry name" value="eIF-2B_epsilon_N"/>
    <property type="match status" value="1"/>
</dbReference>
<protein>
    <recommendedName>
        <fullName evidence="4">Translation initiation factor eIF2B subunit epsilon</fullName>
    </recommendedName>
    <alternativeName>
        <fullName evidence="5">eIF2B GDP-GTP exchange factor subunit epsilon</fullName>
    </alternativeName>
</protein>
<evidence type="ECO:0000256" key="4">
    <source>
        <dbReference type="ARBA" id="ARBA00044144"/>
    </source>
</evidence>
<evidence type="ECO:0000256" key="6">
    <source>
        <dbReference type="ARBA" id="ARBA00046432"/>
    </source>
</evidence>
<evidence type="ECO:0000256" key="2">
    <source>
        <dbReference type="ARBA" id="ARBA00007878"/>
    </source>
</evidence>
<dbReference type="Pfam" id="PF02020">
    <property type="entry name" value="W2"/>
    <property type="match status" value="1"/>
</dbReference>
<evidence type="ECO:0000313" key="8">
    <source>
        <dbReference type="EMBL" id="CAH1390887.1"/>
    </source>
</evidence>
<dbReference type="PANTHER" id="PTHR45887:SF1">
    <property type="entry name" value="TRANSLATION INITIATION FACTOR EIF-2B SUBUNIT EPSILON"/>
    <property type="match status" value="1"/>
</dbReference>
<dbReference type="EMBL" id="OV725077">
    <property type="protein sequence ID" value="CAH1390887.1"/>
    <property type="molecule type" value="Genomic_DNA"/>
</dbReference>
<organism evidence="8 9">
    <name type="scientific">Nezara viridula</name>
    <name type="common">Southern green stink bug</name>
    <name type="synonym">Cimex viridulus</name>
    <dbReference type="NCBI Taxonomy" id="85310"/>
    <lineage>
        <taxon>Eukaryota</taxon>
        <taxon>Metazoa</taxon>
        <taxon>Ecdysozoa</taxon>
        <taxon>Arthropoda</taxon>
        <taxon>Hexapoda</taxon>
        <taxon>Insecta</taxon>
        <taxon>Pterygota</taxon>
        <taxon>Neoptera</taxon>
        <taxon>Paraneoptera</taxon>
        <taxon>Hemiptera</taxon>
        <taxon>Heteroptera</taxon>
        <taxon>Panheteroptera</taxon>
        <taxon>Pentatomomorpha</taxon>
        <taxon>Pentatomoidea</taxon>
        <taxon>Pentatomidae</taxon>
        <taxon>Pentatominae</taxon>
        <taxon>Nezara</taxon>
    </lineage>
</organism>
<comment type="subcellular location">
    <subcellularLocation>
        <location evidence="1">Cytoplasm</location>
        <location evidence="1">Cytosol</location>
    </subcellularLocation>
</comment>
<evidence type="ECO:0000313" key="9">
    <source>
        <dbReference type="Proteomes" id="UP001152798"/>
    </source>
</evidence>
<dbReference type="GO" id="GO:0005829">
    <property type="term" value="C:cytosol"/>
    <property type="evidence" value="ECO:0007669"/>
    <property type="project" value="UniProtKB-SubCell"/>
</dbReference>
<feature type="domain" description="W2" evidence="7">
    <location>
        <begin position="484"/>
        <end position="647"/>
    </location>
</feature>
<evidence type="ECO:0000256" key="3">
    <source>
        <dbReference type="ARBA" id="ARBA00022490"/>
    </source>
</evidence>
<evidence type="ECO:0000256" key="5">
    <source>
        <dbReference type="ARBA" id="ARBA00044345"/>
    </source>
</evidence>
<dbReference type="InterPro" id="IPR056764">
    <property type="entry name" value="LbH_EIF2B3/5"/>
</dbReference>
<reference evidence="8" key="1">
    <citation type="submission" date="2022-01" db="EMBL/GenBank/DDBJ databases">
        <authorList>
            <person name="King R."/>
        </authorList>
    </citation>
    <scope>NUCLEOTIDE SEQUENCE</scope>
</reference>
<dbReference type="InterPro" id="IPR029044">
    <property type="entry name" value="Nucleotide-diphossugar_trans"/>
</dbReference>
<keyword evidence="9" id="KW-1185">Reference proteome</keyword>
<dbReference type="Gene3D" id="2.160.10.10">
    <property type="entry name" value="Hexapeptide repeat proteins"/>
    <property type="match status" value="1"/>
</dbReference>
<dbReference type="InterPro" id="IPR051956">
    <property type="entry name" value="eIF2B_epsilon"/>
</dbReference>
<dbReference type="CDD" id="cd11558">
    <property type="entry name" value="W2_eIF2B_epsilon"/>
    <property type="match status" value="1"/>
</dbReference>
<dbReference type="Pfam" id="PF25084">
    <property type="entry name" value="LbH_EIF2B"/>
    <property type="match status" value="1"/>
</dbReference>
<keyword evidence="3" id="KW-0963">Cytoplasm</keyword>
<dbReference type="Proteomes" id="UP001152798">
    <property type="component" value="Chromosome 1"/>
</dbReference>
<sequence length="648" mass="73386">MHKKTGRSVVDSVTKEDVIQAVLIADSYNDDLFPAYPVPCLLPIVNLPLLDYTLQCLSSAHVQEVIIFCSAHADSLKEYLKGKCWGRMSINVVVSDGCRSLGDAMRDLDSKALIRGDFILLTGNLIGNLKVLPALEKHKKIQKTDKGLAMTLLYKECGKKSRTEDDEVFLAIDKNTSQLLLHQRCSREASKINLPVEKLLEHKSMDIRCDLMDTRVAICSLSVPPLFSDNFDYQTRDDFVRGLLMDEEILASSVYTYILPPTEYAASVTSWQNYHSISHDIIHRWTYPLVPDMFLDQYYSYRRNNIYVQDNVTLAQGCSLVEDVVIGGESDVGENTVIQSSIIGKNCKISEKSSIINSHILNRVTIEKGCKIDYCVIGEGCIIRNGAQLTSCIIGPGVVIGRDKVVENMRLQSERPLGEDEKENYGPKAFVYQSEETEAGSDSDSDIYPIAKKYYGLKLEARADDSDTCSESEGHISDKESLLQEDTNVFFSEVVDSLLRGYEDKLPCDNLVLEVNSSRYAYNVTLNEVNYYVVRAILTLQDEFKWDGIAAKLKYFMPLLVNYIRNEEAMLDSLNAIEDVAEVHSDFEAVSLKLIHLLYNKDILSEDAILKWYNEPRMENEESKRLRKVVEPFIKWLKEADDEESESE</sequence>
<comment type="similarity">
    <text evidence="2">Belongs to the eIF-2B gamma/epsilon subunits family.</text>
</comment>
<proteinExistence type="inferred from homology"/>
<dbReference type="GO" id="GO:0005085">
    <property type="term" value="F:guanyl-nucleotide exchange factor activity"/>
    <property type="evidence" value="ECO:0007669"/>
    <property type="project" value="InterPro"/>
</dbReference>
<dbReference type="SUPFAM" id="SSF48371">
    <property type="entry name" value="ARM repeat"/>
    <property type="match status" value="1"/>
</dbReference>
<dbReference type="AlphaFoldDB" id="A0A9P0H307"/>
<dbReference type="SMART" id="SM00515">
    <property type="entry name" value="eIF5C"/>
    <property type="match status" value="1"/>
</dbReference>